<comment type="caution">
    <text evidence="4">The sequence shown here is derived from an EMBL/GenBank/DDBJ whole genome shotgun (WGS) entry which is preliminary data.</text>
</comment>
<evidence type="ECO:0000256" key="1">
    <source>
        <dbReference type="SAM" id="MobiDB-lite"/>
    </source>
</evidence>
<dbReference type="Proteomes" id="UP000654345">
    <property type="component" value="Unassembled WGS sequence"/>
</dbReference>
<feature type="region of interest" description="Disordered" evidence="1">
    <location>
        <begin position="298"/>
        <end position="325"/>
    </location>
</feature>
<dbReference type="EMBL" id="BNJG01000002">
    <property type="protein sequence ID" value="GHO56375.1"/>
    <property type="molecule type" value="Genomic_DNA"/>
</dbReference>
<dbReference type="Pfam" id="PF13349">
    <property type="entry name" value="DUF4097"/>
    <property type="match status" value="1"/>
</dbReference>
<organism evidence="4 5">
    <name type="scientific">Ktedonobacter robiniae</name>
    <dbReference type="NCBI Taxonomy" id="2778365"/>
    <lineage>
        <taxon>Bacteria</taxon>
        <taxon>Bacillati</taxon>
        <taxon>Chloroflexota</taxon>
        <taxon>Ktedonobacteria</taxon>
        <taxon>Ktedonobacterales</taxon>
        <taxon>Ktedonobacteraceae</taxon>
        <taxon>Ktedonobacter</taxon>
    </lineage>
</organism>
<keyword evidence="2" id="KW-0472">Membrane</keyword>
<evidence type="ECO:0000256" key="2">
    <source>
        <dbReference type="SAM" id="Phobius"/>
    </source>
</evidence>
<reference evidence="4 5" key="1">
    <citation type="journal article" date="2021" name="Int. J. Syst. Evol. Microbiol.">
        <title>Reticulibacter mediterranei gen. nov., sp. nov., within the new family Reticulibacteraceae fam. nov., and Ktedonospora formicarum gen. nov., sp. nov., Ktedonobacter robiniae sp. nov., Dictyobacter formicarum sp. nov. and Dictyobacter arantiisoli sp. nov., belonging to the class Ktedonobacteria.</title>
        <authorList>
            <person name="Yabe S."/>
            <person name="Zheng Y."/>
            <person name="Wang C.M."/>
            <person name="Sakai Y."/>
            <person name="Abe K."/>
            <person name="Yokota A."/>
            <person name="Donadio S."/>
            <person name="Cavaletti L."/>
            <person name="Monciardini P."/>
        </authorList>
    </citation>
    <scope>NUCLEOTIDE SEQUENCE [LARGE SCALE GENOMIC DNA]</scope>
    <source>
        <strain evidence="4 5">SOSP1-30</strain>
    </source>
</reference>
<sequence>MQSEQQFDERRKDNRDPREQVPDAYGYRESKADYIQPPQRPQKRGSRFLGVLLVLLLLLGAGSLFGGHMLSSNTSGTLPAHTFTLTGKDSLRIISTHGDVHIHQGNTNTVVVTATKRTPILGNFGDNLKVDYTQNGNAIAVQVEGNSGGFLFNSASIDLDITIPTTSDVDINDASGDITVSDITGQVKAETGSGDIEVTNVEGTTTLKTGSGDIQASGISGTADIQSGSGDVDLEDAHLQGKSVLHTGSGDIRFDGSLNANGDYTLESGSGDIDVTLPADSALQFSLHSGHADIKNDFDTESVGNGPRAPVSIRTGSGDINIHKR</sequence>
<feature type="region of interest" description="Disordered" evidence="1">
    <location>
        <begin position="1"/>
        <end position="42"/>
    </location>
</feature>
<accession>A0ABQ3UVD6</accession>
<keyword evidence="2" id="KW-0812">Transmembrane</keyword>
<keyword evidence="5" id="KW-1185">Reference proteome</keyword>
<feature type="transmembrane region" description="Helical" evidence="2">
    <location>
        <begin position="48"/>
        <end position="70"/>
    </location>
</feature>
<proteinExistence type="predicted"/>
<name>A0ABQ3UVD6_9CHLR</name>
<gene>
    <name evidence="4" type="ORF">KSB_48500</name>
</gene>
<evidence type="ECO:0000259" key="3">
    <source>
        <dbReference type="Pfam" id="PF13349"/>
    </source>
</evidence>
<dbReference type="InterPro" id="IPR025164">
    <property type="entry name" value="Toastrack_DUF4097"/>
</dbReference>
<keyword evidence="2" id="KW-1133">Transmembrane helix</keyword>
<dbReference type="RefSeq" id="WP_201372882.1">
    <property type="nucleotide sequence ID" value="NZ_BNJG01000002.1"/>
</dbReference>
<evidence type="ECO:0000313" key="4">
    <source>
        <dbReference type="EMBL" id="GHO56375.1"/>
    </source>
</evidence>
<protein>
    <recommendedName>
        <fullName evidence="3">DUF4097 domain-containing protein</fullName>
    </recommendedName>
</protein>
<feature type="domain" description="DUF4097" evidence="3">
    <location>
        <begin position="91"/>
        <end position="322"/>
    </location>
</feature>
<feature type="compositionally biased region" description="Basic and acidic residues" evidence="1">
    <location>
        <begin position="7"/>
        <end position="32"/>
    </location>
</feature>
<evidence type="ECO:0000313" key="5">
    <source>
        <dbReference type="Proteomes" id="UP000654345"/>
    </source>
</evidence>
<dbReference type="Gene3D" id="2.160.20.120">
    <property type="match status" value="1"/>
</dbReference>